<evidence type="ECO:0000313" key="3">
    <source>
        <dbReference type="Proteomes" id="UP000198949"/>
    </source>
</evidence>
<keyword evidence="1" id="KW-1133">Transmembrane helix</keyword>
<dbReference type="Proteomes" id="UP000198949">
    <property type="component" value="Unassembled WGS sequence"/>
</dbReference>
<feature type="transmembrane region" description="Helical" evidence="1">
    <location>
        <begin position="73"/>
        <end position="105"/>
    </location>
</feature>
<feature type="transmembrane region" description="Helical" evidence="1">
    <location>
        <begin position="149"/>
        <end position="166"/>
    </location>
</feature>
<dbReference type="InterPro" id="IPR036259">
    <property type="entry name" value="MFS_trans_sf"/>
</dbReference>
<name>A0A1G6XAU6_9ACTN</name>
<feature type="transmembrane region" description="Helical" evidence="1">
    <location>
        <begin position="332"/>
        <end position="365"/>
    </location>
</feature>
<dbReference type="AlphaFoldDB" id="A0A1G6XAU6"/>
<feature type="transmembrane region" description="Helical" evidence="1">
    <location>
        <begin position="12"/>
        <end position="33"/>
    </location>
</feature>
<dbReference type="RefSeq" id="WP_177154920.1">
    <property type="nucleotide sequence ID" value="NZ_FNAD01000007.1"/>
</dbReference>
<evidence type="ECO:0000313" key="2">
    <source>
        <dbReference type="EMBL" id="SDD74356.1"/>
    </source>
</evidence>
<dbReference type="SUPFAM" id="SSF103473">
    <property type="entry name" value="MFS general substrate transporter"/>
    <property type="match status" value="1"/>
</dbReference>
<feature type="transmembrane region" description="Helical" evidence="1">
    <location>
        <begin position="269"/>
        <end position="289"/>
    </location>
</feature>
<dbReference type="PANTHER" id="PTHR36840:SF1">
    <property type="entry name" value="BLL5714 PROTEIN"/>
    <property type="match status" value="1"/>
</dbReference>
<dbReference type="STRING" id="58114.SAMN05216270_10726"/>
<dbReference type="EMBL" id="FNAD01000007">
    <property type="protein sequence ID" value="SDD74356.1"/>
    <property type="molecule type" value="Genomic_DNA"/>
</dbReference>
<organism evidence="2 3">
    <name type="scientific">Glycomyces harbinensis</name>
    <dbReference type="NCBI Taxonomy" id="58114"/>
    <lineage>
        <taxon>Bacteria</taxon>
        <taxon>Bacillati</taxon>
        <taxon>Actinomycetota</taxon>
        <taxon>Actinomycetes</taxon>
        <taxon>Glycomycetales</taxon>
        <taxon>Glycomycetaceae</taxon>
        <taxon>Glycomyces</taxon>
    </lineage>
</organism>
<dbReference type="PANTHER" id="PTHR36840">
    <property type="entry name" value="BLL5714 PROTEIN"/>
    <property type="match status" value="1"/>
</dbReference>
<gene>
    <name evidence="2" type="ORF">SAMN05216270_10726</name>
</gene>
<protein>
    <submittedName>
        <fullName evidence="2">Low temperature requirement protein LtrA</fullName>
    </submittedName>
</protein>
<keyword evidence="1" id="KW-0812">Transmembrane</keyword>
<feature type="transmembrane region" description="Helical" evidence="1">
    <location>
        <begin position="301"/>
        <end position="320"/>
    </location>
</feature>
<proteinExistence type="predicted"/>
<keyword evidence="3" id="KW-1185">Reference proteome</keyword>
<feature type="transmembrane region" description="Helical" evidence="1">
    <location>
        <begin position="39"/>
        <end position="61"/>
    </location>
</feature>
<evidence type="ECO:0000256" key="1">
    <source>
        <dbReference type="SAM" id="Phobius"/>
    </source>
</evidence>
<keyword evidence="1" id="KW-0472">Membrane</keyword>
<accession>A0A1G6XAU6</accession>
<feature type="transmembrane region" description="Helical" evidence="1">
    <location>
        <begin position="208"/>
        <end position="228"/>
    </location>
</feature>
<dbReference type="InterPro" id="IPR010640">
    <property type="entry name" value="Low_temperature_requirement_A"/>
</dbReference>
<sequence length="379" mass="40876">MTVQMTSPRHATWLELFFDLVVVAAVSQLTHLLVHPGGLNLAAFFTLYTAIWLIWTSFTVYSNVASERTRTRTMLLGMVGLAAMAAAVPEATGAHAAVFAAAYLYTSGVASKGLNRSGKMVMNWSAAQRNAGLLPWIAAFWADDPRYQLGLWALGVAMTLAGAMVVEADPERMEQFQERMRQRAERSRRPVQDFEPSDLHGSHLGERLGLFVIIVLGEAVLQLVTAMGEVEWGWHQVAVGLTGFALLIGLWWLNFRFGFDEENTAQPRFLLVAHLVVVVSITLVAFGLGRAAEHAADPLPALERWLLCAALALCLLLCALSNRRWWGSVAAAAALALAAFGGSIPASVVVVGLAAATAAFVAYFGRPEEFGTAAGPEPV</sequence>
<feature type="transmembrane region" description="Helical" evidence="1">
    <location>
        <begin position="234"/>
        <end position="257"/>
    </location>
</feature>
<reference evidence="3" key="1">
    <citation type="submission" date="2016-10" db="EMBL/GenBank/DDBJ databases">
        <authorList>
            <person name="Varghese N."/>
            <person name="Submissions S."/>
        </authorList>
    </citation>
    <scope>NUCLEOTIDE SEQUENCE [LARGE SCALE GENOMIC DNA]</scope>
    <source>
        <strain evidence="3">CGMCC 4.3516</strain>
    </source>
</reference>
<dbReference type="Pfam" id="PF06772">
    <property type="entry name" value="LtrA"/>
    <property type="match status" value="1"/>
</dbReference>